<protein>
    <submittedName>
        <fullName evidence="4">Uroporphyrinogen-III synthase</fullName>
        <ecNumber evidence="4">4.2.1.75</ecNumber>
    </submittedName>
</protein>
<proteinExistence type="predicted"/>
<name>A0ABU3S9W4_9HYPH</name>
<evidence type="ECO:0000259" key="3">
    <source>
        <dbReference type="Pfam" id="PF02602"/>
    </source>
</evidence>
<dbReference type="GO" id="GO:0004852">
    <property type="term" value="F:uroporphyrinogen-III synthase activity"/>
    <property type="evidence" value="ECO:0007669"/>
    <property type="project" value="UniProtKB-EC"/>
</dbReference>
<evidence type="ECO:0000313" key="5">
    <source>
        <dbReference type="Proteomes" id="UP001254257"/>
    </source>
</evidence>
<reference evidence="4 5" key="1">
    <citation type="submission" date="2023-09" db="EMBL/GenBank/DDBJ databases">
        <title>Whole genome shotgun sequencing (WGS) of Bosea sp. ZW T0_25, isolated from stored onions (Allium cepa).</title>
        <authorList>
            <person name="Stoll D.A."/>
            <person name="Huch M."/>
        </authorList>
    </citation>
    <scope>NUCLEOTIDE SEQUENCE [LARGE SCALE GENOMIC DNA]</scope>
    <source>
        <strain evidence="4 5">ZW T0_25</strain>
    </source>
</reference>
<sequence length="679" mass="69300">MRVLVLRPQPDAERTAKVLIERGQEPVLAPLFSIVPGTEPAPKGPFDALVLTSANAVPALEQLPKAWRKSLPAFCVGSRTAEAAGALGFATRNAKGNRSDLLALIAGELPEPRKLLFVAGQDRHDDLPEQLRATGHTVTVWTAYEAKAVDTLPQPAAEALRGGEADAALHYSPRSAQTFLALADAAGLTEQALALPQVALSAEIAAPLISAGAGTVLVAEHAEEAALLAALDHLPARILLDGDVREEAAATEPAAEMDKDAMSEPSSEQSPAAKRRSRSGRTPPTIELAPQAEAAAPASSEAQAPEAAAPEPETAASNAAATERTKSAAEAILPSEALPREFEPPPAPPPQRRAGLPALALAGLVGGAVGAGLVLLGLKLAGPDDAARLAELNRRIEALQAQSAALPNRAALEAIDRKASAAADSAAKADAAAQSNASRLAELAKTVPAVAAGDAAALAEVSEKLTQADSNAAAARTAAAELERRLGETGQRLAAVETTAKNALVPSRQALAAARIVLAERVRDAIGAGRPFQQDVAALAAGGIPATELTALEAVATSGAATRDALLAQFRSHRALFARESAPPASSWEDKLLGLASRIVTIRPVGDTGANDPATLPIRLENALVQNDIATAATLWAQLPEPARRPSEAFGAALKQRAAAEAAIAGIARNAVAALGSAG</sequence>
<dbReference type="CDD" id="cd06578">
    <property type="entry name" value="HemD"/>
    <property type="match status" value="1"/>
</dbReference>
<accession>A0ABU3S9W4</accession>
<evidence type="ECO:0000256" key="1">
    <source>
        <dbReference type="SAM" id="Coils"/>
    </source>
</evidence>
<dbReference type="Gene3D" id="3.40.50.10090">
    <property type="match status" value="2"/>
</dbReference>
<dbReference type="EC" id="4.2.1.75" evidence="4"/>
<organism evidence="4 5">
    <name type="scientific">Bosea rubneri</name>
    <dbReference type="NCBI Taxonomy" id="3075434"/>
    <lineage>
        <taxon>Bacteria</taxon>
        <taxon>Pseudomonadati</taxon>
        <taxon>Pseudomonadota</taxon>
        <taxon>Alphaproteobacteria</taxon>
        <taxon>Hyphomicrobiales</taxon>
        <taxon>Boseaceae</taxon>
        <taxon>Bosea</taxon>
    </lineage>
</organism>
<dbReference type="InterPro" id="IPR036108">
    <property type="entry name" value="4pyrrol_syn_uPrphyn_synt_sf"/>
</dbReference>
<dbReference type="SUPFAM" id="SSF69618">
    <property type="entry name" value="HemD-like"/>
    <property type="match status" value="1"/>
</dbReference>
<dbReference type="EMBL" id="JAWDID010000025">
    <property type="protein sequence ID" value="MDU0341583.1"/>
    <property type="molecule type" value="Genomic_DNA"/>
</dbReference>
<comment type="caution">
    <text evidence="4">The sequence shown here is derived from an EMBL/GenBank/DDBJ whole genome shotgun (WGS) entry which is preliminary data.</text>
</comment>
<evidence type="ECO:0000313" key="4">
    <source>
        <dbReference type="EMBL" id="MDU0341583.1"/>
    </source>
</evidence>
<gene>
    <name evidence="4" type="ORF">RKE40_16920</name>
</gene>
<keyword evidence="5" id="KW-1185">Reference proteome</keyword>
<feature type="region of interest" description="Disordered" evidence="2">
    <location>
        <begin position="249"/>
        <end position="354"/>
    </location>
</feature>
<dbReference type="RefSeq" id="WP_316019399.1">
    <property type="nucleotide sequence ID" value="NZ_JAWDID010000025.1"/>
</dbReference>
<dbReference type="Proteomes" id="UP001254257">
    <property type="component" value="Unassembled WGS sequence"/>
</dbReference>
<keyword evidence="4" id="KW-0456">Lyase</keyword>
<feature type="coiled-coil region" evidence="1">
    <location>
        <begin position="465"/>
        <end position="499"/>
    </location>
</feature>
<feature type="compositionally biased region" description="Low complexity" evidence="2">
    <location>
        <begin position="289"/>
        <end position="322"/>
    </location>
</feature>
<evidence type="ECO:0000256" key="2">
    <source>
        <dbReference type="SAM" id="MobiDB-lite"/>
    </source>
</evidence>
<dbReference type="Pfam" id="PF02602">
    <property type="entry name" value="HEM4"/>
    <property type="match status" value="1"/>
</dbReference>
<keyword evidence="1" id="KW-0175">Coiled coil</keyword>
<feature type="domain" description="Tetrapyrrole biosynthesis uroporphyrinogen III synthase" evidence="3">
    <location>
        <begin position="14"/>
        <end position="228"/>
    </location>
</feature>
<dbReference type="InterPro" id="IPR003754">
    <property type="entry name" value="4pyrrol_synth_uPrphyn_synth"/>
</dbReference>